<dbReference type="GO" id="GO:0031177">
    <property type="term" value="F:phosphopantetheine binding"/>
    <property type="evidence" value="ECO:0007669"/>
    <property type="project" value="InterPro"/>
</dbReference>
<name>A0AA41Q9S7_9ACTN</name>
<dbReference type="FunFam" id="1.10.1200.10:FF:000016">
    <property type="entry name" value="Non-ribosomal peptide synthase"/>
    <property type="match status" value="1"/>
</dbReference>
<dbReference type="InterPro" id="IPR045851">
    <property type="entry name" value="AMP-bd_C_sf"/>
</dbReference>
<dbReference type="Gene3D" id="3.30.559.30">
    <property type="entry name" value="Nonribosomal peptide synthetase, condensation domain"/>
    <property type="match status" value="1"/>
</dbReference>
<reference evidence="6" key="1">
    <citation type="submission" date="2022-01" db="EMBL/GenBank/DDBJ databases">
        <title>Genome-Based Taxonomic Classification of the Phylum Actinobacteria.</title>
        <authorList>
            <person name="Gao Y."/>
        </authorList>
    </citation>
    <scope>NUCLEOTIDE SEQUENCE</scope>
    <source>
        <strain evidence="6">KLBMP 8922</strain>
    </source>
</reference>
<dbReference type="SUPFAM" id="SSF47336">
    <property type="entry name" value="ACP-like"/>
    <property type="match status" value="1"/>
</dbReference>
<evidence type="ECO:0000256" key="3">
    <source>
        <dbReference type="ARBA" id="ARBA00022450"/>
    </source>
</evidence>
<dbReference type="GO" id="GO:0044550">
    <property type="term" value="P:secondary metabolite biosynthetic process"/>
    <property type="evidence" value="ECO:0007669"/>
    <property type="project" value="TreeGrafter"/>
</dbReference>
<dbReference type="InterPro" id="IPR020806">
    <property type="entry name" value="PKS_PP-bd"/>
</dbReference>
<keyword evidence="3" id="KW-0596">Phosphopantetheine</keyword>
<dbReference type="GO" id="GO:0008610">
    <property type="term" value="P:lipid biosynthetic process"/>
    <property type="evidence" value="ECO:0007669"/>
    <property type="project" value="UniProtKB-ARBA"/>
</dbReference>
<dbReference type="GO" id="GO:0043041">
    <property type="term" value="P:amino acid activation for nonribosomal peptide biosynthetic process"/>
    <property type="evidence" value="ECO:0007669"/>
    <property type="project" value="TreeGrafter"/>
</dbReference>
<dbReference type="GO" id="GO:0005737">
    <property type="term" value="C:cytoplasm"/>
    <property type="evidence" value="ECO:0007669"/>
    <property type="project" value="TreeGrafter"/>
</dbReference>
<dbReference type="InterPro" id="IPR001242">
    <property type="entry name" value="Condensation_dom"/>
</dbReference>
<dbReference type="PANTHER" id="PTHR45527:SF1">
    <property type="entry name" value="FATTY ACID SYNTHASE"/>
    <property type="match status" value="1"/>
</dbReference>
<sequence>MSPDAATAPAPGAAERKRALLQRLLEERGVARAAGRASIPARPAGAATPLSFAQQRMWFTHQVDPAGAAFNVCIMLRIYGPLAPDLLRRAFDRVAVRQEVLRTVYRVDPDGSPYQVVLDDLRPSWRDADLTHLAGAAQEDELAALARATGREPFDLTADSPLRLVAARLAGARHVLIMSVQHIAWDGMTFGVLSRELEDAYRAELDGAAPAPQPPVSYADFAAWHRTRWEQEPDRAQTAYWRERLTPEPGRVELPTDFERRADADSDGARHTHRIAAAPTSRLLALAAAEKATPFMALVAGLAALLHRYTGAEEFAIGTPTLNRDHADLTGIMGNLGNTLALRMDLTGRPTFRELLGRVRASCSGAYAHQDVPFDQLLDELGVQRRLDRSPLFDTTVVFLTQGMDGPTLPGLDITWETFHNGTAQLDLSFEAFLLGAEGEAAFAIEATYRTSLFRDETVRRLMQRLENLLAQAVEAPDTPLHLLDMLLDDERDLVQGHGPARIGEPGVVTDLFEAQVRRDPDAPAVAHRDTVLTFGQLADRVNRLARVLIAEGVGPEALVGIALPRSADTMAAILAVLTAGGAYVPLDPDYPDDHLAHVLADARPTALITAPGVGVPPAPDGTARLELGSPATEKRIAAQSGAPVGDTERRAPLRPHHPVFVIYTSGSTGRPKGVVIPHEGLANLFHSHREDLHRTARERTGRERLHVGHAWSFSFDASWQPQLWLLDGHCVHVLDYETYADPDRLAGEIRDRALDFIELTPSLLDETLHRLQALGAPLPAVLGFGGEAVPPALWDRLGALPETAAFNLYGPTEATVDSLIARAVPGTAPCVGRPVAGGRALVLDAAGQLVPPGVPGELHIAGAGLARGYLDRPELTAERFAANPHGPPGDRMYRTGDLVRRRPDGLLEFLGRTDDQVKIRGFRVEPGEVEAALRRAADGRPAAVVAREDRPGVRRLIGYVVVGTDPFDPAQARRRVAQELPEHMVPAAIVALSELPLMPNGKLDRKALPAPAAAAPGAGRAPATPAEKVLCAVFADILGVPEVGADDDFFESGGDSLAAVRLMRAAREAGVGFGVRDLFANRTPATLAALAESRGPEGADAPATT</sequence>
<dbReference type="RefSeq" id="WP_235058314.1">
    <property type="nucleotide sequence ID" value="NZ_JAKFHA010000051.1"/>
</dbReference>
<evidence type="ECO:0000313" key="6">
    <source>
        <dbReference type="EMBL" id="MCF2533540.1"/>
    </source>
</evidence>
<feature type="domain" description="Carrier" evidence="5">
    <location>
        <begin position="1022"/>
        <end position="1096"/>
    </location>
</feature>
<evidence type="ECO:0000313" key="7">
    <source>
        <dbReference type="Proteomes" id="UP001165378"/>
    </source>
</evidence>
<dbReference type="AlphaFoldDB" id="A0AA41Q9S7"/>
<dbReference type="FunFam" id="3.40.50.980:FF:000001">
    <property type="entry name" value="Non-ribosomal peptide synthetase"/>
    <property type="match status" value="1"/>
</dbReference>
<dbReference type="FunFam" id="2.30.38.10:FF:000001">
    <property type="entry name" value="Non-ribosomal peptide synthetase PvdI"/>
    <property type="match status" value="1"/>
</dbReference>
<comment type="cofactor">
    <cofactor evidence="1">
        <name>pantetheine 4'-phosphate</name>
        <dbReference type="ChEBI" id="CHEBI:47942"/>
    </cofactor>
</comment>
<keyword evidence="4" id="KW-0597">Phosphoprotein</keyword>
<gene>
    <name evidence="6" type="ORF">LZ495_40865</name>
</gene>
<dbReference type="Pfam" id="PF13193">
    <property type="entry name" value="AMP-binding_C"/>
    <property type="match status" value="1"/>
</dbReference>
<dbReference type="Gene3D" id="2.30.38.10">
    <property type="entry name" value="Luciferase, Domain 3"/>
    <property type="match status" value="1"/>
</dbReference>
<dbReference type="SUPFAM" id="SSF52777">
    <property type="entry name" value="CoA-dependent acyltransferases"/>
    <property type="match status" value="2"/>
</dbReference>
<dbReference type="NCBIfam" id="TIGR01733">
    <property type="entry name" value="AA-adenyl-dom"/>
    <property type="match status" value="1"/>
</dbReference>
<dbReference type="GO" id="GO:0072330">
    <property type="term" value="P:monocarboxylic acid biosynthetic process"/>
    <property type="evidence" value="ECO:0007669"/>
    <property type="project" value="UniProtKB-ARBA"/>
</dbReference>
<dbReference type="InterPro" id="IPR020845">
    <property type="entry name" value="AMP-binding_CS"/>
</dbReference>
<dbReference type="GO" id="GO:0003824">
    <property type="term" value="F:catalytic activity"/>
    <property type="evidence" value="ECO:0007669"/>
    <property type="project" value="InterPro"/>
</dbReference>
<dbReference type="CDD" id="cd19531">
    <property type="entry name" value="LCL_NRPS-like"/>
    <property type="match status" value="1"/>
</dbReference>
<dbReference type="Gene3D" id="3.30.300.30">
    <property type="match status" value="1"/>
</dbReference>
<dbReference type="InterPro" id="IPR029058">
    <property type="entry name" value="AB_hydrolase_fold"/>
</dbReference>
<dbReference type="EMBL" id="JAKFHA010000051">
    <property type="protein sequence ID" value="MCF2533540.1"/>
    <property type="molecule type" value="Genomic_DNA"/>
</dbReference>
<dbReference type="InterPro" id="IPR036736">
    <property type="entry name" value="ACP-like_sf"/>
</dbReference>
<evidence type="ECO:0000256" key="4">
    <source>
        <dbReference type="ARBA" id="ARBA00022553"/>
    </source>
</evidence>
<comment type="caution">
    <text evidence="6">The sequence shown here is derived from an EMBL/GenBank/DDBJ whole genome shotgun (WGS) entry which is preliminary data.</text>
</comment>
<dbReference type="InterPro" id="IPR010071">
    <property type="entry name" value="AA_adenyl_dom"/>
</dbReference>
<dbReference type="PROSITE" id="PS00455">
    <property type="entry name" value="AMP_BINDING"/>
    <property type="match status" value="1"/>
</dbReference>
<dbReference type="PANTHER" id="PTHR45527">
    <property type="entry name" value="NONRIBOSOMAL PEPTIDE SYNTHETASE"/>
    <property type="match status" value="1"/>
</dbReference>
<dbReference type="Pfam" id="PF00668">
    <property type="entry name" value="Condensation"/>
    <property type="match status" value="1"/>
</dbReference>
<dbReference type="Pfam" id="PF00501">
    <property type="entry name" value="AMP-binding"/>
    <property type="match status" value="1"/>
</dbReference>
<dbReference type="Gene3D" id="3.40.50.1820">
    <property type="entry name" value="alpha/beta hydrolase"/>
    <property type="match status" value="1"/>
</dbReference>
<protein>
    <submittedName>
        <fullName evidence="6">Amino acid adenylation domain-containing protein</fullName>
    </submittedName>
</protein>
<dbReference type="SMART" id="SM00823">
    <property type="entry name" value="PKS_PP"/>
    <property type="match status" value="1"/>
</dbReference>
<dbReference type="FunFam" id="3.30.300.30:FF:000010">
    <property type="entry name" value="Enterobactin synthetase component F"/>
    <property type="match status" value="1"/>
</dbReference>
<organism evidence="6 7">
    <name type="scientific">Yinghuangia soli</name>
    <dbReference type="NCBI Taxonomy" id="2908204"/>
    <lineage>
        <taxon>Bacteria</taxon>
        <taxon>Bacillati</taxon>
        <taxon>Actinomycetota</taxon>
        <taxon>Actinomycetes</taxon>
        <taxon>Kitasatosporales</taxon>
        <taxon>Streptomycetaceae</taxon>
        <taxon>Yinghuangia</taxon>
    </lineage>
</organism>
<evidence type="ECO:0000259" key="5">
    <source>
        <dbReference type="PROSITE" id="PS50075"/>
    </source>
</evidence>
<dbReference type="Proteomes" id="UP001165378">
    <property type="component" value="Unassembled WGS sequence"/>
</dbReference>
<keyword evidence="7" id="KW-1185">Reference proteome</keyword>
<dbReference type="InterPro" id="IPR023213">
    <property type="entry name" value="CAT-like_dom_sf"/>
</dbReference>
<dbReference type="InterPro" id="IPR009081">
    <property type="entry name" value="PP-bd_ACP"/>
</dbReference>
<accession>A0AA41Q9S7</accession>
<dbReference type="Gene3D" id="3.30.559.10">
    <property type="entry name" value="Chloramphenicol acetyltransferase-like domain"/>
    <property type="match status" value="1"/>
</dbReference>
<evidence type="ECO:0000256" key="2">
    <source>
        <dbReference type="ARBA" id="ARBA00006432"/>
    </source>
</evidence>
<dbReference type="Gene3D" id="3.40.50.980">
    <property type="match status" value="2"/>
</dbReference>
<dbReference type="SUPFAM" id="SSF56801">
    <property type="entry name" value="Acetyl-CoA synthetase-like"/>
    <property type="match status" value="1"/>
</dbReference>
<dbReference type="InterPro" id="IPR000873">
    <property type="entry name" value="AMP-dep_synth/lig_dom"/>
</dbReference>
<dbReference type="PROSITE" id="PS50075">
    <property type="entry name" value="CARRIER"/>
    <property type="match status" value="1"/>
</dbReference>
<dbReference type="InterPro" id="IPR025110">
    <property type="entry name" value="AMP-bd_C"/>
</dbReference>
<evidence type="ECO:0000256" key="1">
    <source>
        <dbReference type="ARBA" id="ARBA00001957"/>
    </source>
</evidence>
<dbReference type="Pfam" id="PF00550">
    <property type="entry name" value="PP-binding"/>
    <property type="match status" value="1"/>
</dbReference>
<dbReference type="CDD" id="cd05930">
    <property type="entry name" value="A_NRPS"/>
    <property type="match status" value="1"/>
</dbReference>
<proteinExistence type="inferred from homology"/>
<comment type="similarity">
    <text evidence="2">Belongs to the ATP-dependent AMP-binding enzyme family.</text>
</comment>
<dbReference type="GO" id="GO:0017000">
    <property type="term" value="P:antibiotic biosynthetic process"/>
    <property type="evidence" value="ECO:0007669"/>
    <property type="project" value="UniProtKB-ARBA"/>
</dbReference>